<keyword evidence="3" id="KW-1185">Reference proteome</keyword>
<dbReference type="EMBL" id="ML734939">
    <property type="protein sequence ID" value="KAB8211110.1"/>
    <property type="molecule type" value="Genomic_DNA"/>
</dbReference>
<feature type="compositionally biased region" description="Basic and acidic residues" evidence="1">
    <location>
        <begin position="9"/>
        <end position="21"/>
    </location>
</feature>
<dbReference type="AlphaFoldDB" id="A0A5N6E3U4"/>
<organism evidence="2 3">
    <name type="scientific">Aspergillus parasiticus</name>
    <dbReference type="NCBI Taxonomy" id="5067"/>
    <lineage>
        <taxon>Eukaryota</taxon>
        <taxon>Fungi</taxon>
        <taxon>Dikarya</taxon>
        <taxon>Ascomycota</taxon>
        <taxon>Pezizomycotina</taxon>
        <taxon>Eurotiomycetes</taxon>
        <taxon>Eurotiomycetidae</taxon>
        <taxon>Eurotiales</taxon>
        <taxon>Aspergillaceae</taxon>
        <taxon>Aspergillus</taxon>
        <taxon>Aspergillus subgen. Circumdati</taxon>
    </lineage>
</organism>
<evidence type="ECO:0000256" key="1">
    <source>
        <dbReference type="SAM" id="MobiDB-lite"/>
    </source>
</evidence>
<protein>
    <submittedName>
        <fullName evidence="2">Uncharacterized protein</fullName>
    </submittedName>
</protein>
<evidence type="ECO:0000313" key="3">
    <source>
        <dbReference type="Proteomes" id="UP000326532"/>
    </source>
</evidence>
<name>A0A5N6E3U4_ASPPA</name>
<gene>
    <name evidence="2" type="ORF">BDV34DRAFT_185218</name>
</gene>
<sequence>MKSKPRSATVHDVDEHGDPILHSKRSAMRVKKEASPSTTRKSTINHVIYPRVYIGESIISGPIENMVRAFGTHRSNPITIFTRSLDQSRERNEITGCRFRKVFFTDETEVLKPNAAYERQRYVRLTAFIPKRDESHPDPRIHVEQKVYRDGQEQIILHELGFGGRIQVGAEYVFAGCGDEHVDRGKRDLLLQVQSLNQDIFDGYMNRAKYYGYDHTDCIYVNRHMLSNGVNYRLPIVGHGQSPCNISFDPDDLQTLLKAKGVMQLNSEAPSRKEIELLKLRLQGLGDSTEDGMTSGDLHISIIYKP</sequence>
<accession>A0A5N6E3U4</accession>
<dbReference type="Proteomes" id="UP000326532">
    <property type="component" value="Unassembled WGS sequence"/>
</dbReference>
<dbReference type="OMA" id="PRIYVEQ"/>
<feature type="region of interest" description="Disordered" evidence="1">
    <location>
        <begin position="1"/>
        <end position="39"/>
    </location>
</feature>
<evidence type="ECO:0000313" key="2">
    <source>
        <dbReference type="EMBL" id="KAB8211110.1"/>
    </source>
</evidence>
<reference evidence="2 3" key="1">
    <citation type="submission" date="2019-04" db="EMBL/GenBank/DDBJ databases">
        <title>Fungal friends and foes A comparative genomics study of 23 Aspergillus species from section Flavi.</title>
        <authorList>
            <consortium name="DOE Joint Genome Institute"/>
            <person name="Kjaerbolling I."/>
            <person name="Vesth T.C."/>
            <person name="Frisvad J.C."/>
            <person name="Nybo J.L."/>
            <person name="Theobald S."/>
            <person name="Kildgaard S."/>
            <person name="Petersen T.I."/>
            <person name="Kuo A."/>
            <person name="Sato A."/>
            <person name="Lyhne E.K."/>
            <person name="Kogle M.E."/>
            <person name="Wiebenga A."/>
            <person name="Kun R.S."/>
            <person name="Lubbers R.J."/>
            <person name="Makela M.R."/>
            <person name="Barry K."/>
            <person name="Chovatia M."/>
            <person name="Clum A."/>
            <person name="Daum C."/>
            <person name="Haridas S."/>
            <person name="He G."/>
            <person name="LaButti K."/>
            <person name="Lipzen A."/>
            <person name="Mondo S."/>
            <person name="Pangilinan J."/>
            <person name="Riley R."/>
            <person name="Salamov A."/>
            <person name="Simmons B.A."/>
            <person name="Magnuson J.K."/>
            <person name="Henrissat B."/>
            <person name="Mortensen U.H."/>
            <person name="Larsen T.O."/>
            <person name="De vries R.P."/>
            <person name="Grigoriev I.V."/>
            <person name="Machida M."/>
            <person name="Baker S.E."/>
            <person name="Andersen M.R."/>
        </authorList>
    </citation>
    <scope>NUCLEOTIDE SEQUENCE [LARGE SCALE GENOMIC DNA]</scope>
    <source>
        <strain evidence="2 3">CBS 117618</strain>
    </source>
</reference>
<proteinExistence type="predicted"/>
<dbReference type="VEuPathDB" id="FungiDB:BDV34DRAFT_185218"/>